<evidence type="ECO:0000259" key="1">
    <source>
        <dbReference type="PROSITE" id="PS50943"/>
    </source>
</evidence>
<dbReference type="Gene3D" id="3.30.450.180">
    <property type="match status" value="1"/>
</dbReference>
<keyword evidence="3" id="KW-1185">Reference proteome</keyword>
<accession>A0ABY5PDP9</accession>
<dbReference type="Gene3D" id="1.10.260.40">
    <property type="entry name" value="lambda repressor-like DNA-binding domains"/>
    <property type="match status" value="1"/>
</dbReference>
<dbReference type="Pfam" id="PF17765">
    <property type="entry name" value="MLTR_LBD"/>
    <property type="match status" value="1"/>
</dbReference>
<protein>
    <submittedName>
        <fullName evidence="2">Helix-turn-helix transcriptional regulator</fullName>
    </submittedName>
</protein>
<dbReference type="SUPFAM" id="SSF47413">
    <property type="entry name" value="lambda repressor-like DNA-binding domains"/>
    <property type="match status" value="1"/>
</dbReference>
<name>A0ABY5PDP9_9ACTN</name>
<dbReference type="InterPro" id="IPR001387">
    <property type="entry name" value="Cro/C1-type_HTH"/>
</dbReference>
<organism evidence="2 3">
    <name type="scientific">Svornostia abyssi</name>
    <dbReference type="NCBI Taxonomy" id="2898438"/>
    <lineage>
        <taxon>Bacteria</taxon>
        <taxon>Bacillati</taxon>
        <taxon>Actinomycetota</taxon>
        <taxon>Thermoleophilia</taxon>
        <taxon>Solirubrobacterales</taxon>
        <taxon>Baekduiaceae</taxon>
        <taxon>Svornostia</taxon>
    </lineage>
</organism>
<dbReference type="RefSeq" id="WP_353863294.1">
    <property type="nucleotide sequence ID" value="NZ_CP088295.1"/>
</dbReference>
<feature type="domain" description="HTH cro/C1-type" evidence="1">
    <location>
        <begin position="14"/>
        <end position="68"/>
    </location>
</feature>
<gene>
    <name evidence="2" type="ORF">LRS13_19090</name>
</gene>
<dbReference type="PROSITE" id="PS50943">
    <property type="entry name" value="HTH_CROC1"/>
    <property type="match status" value="1"/>
</dbReference>
<dbReference type="PANTHER" id="PTHR35010">
    <property type="entry name" value="BLL4672 PROTEIN-RELATED"/>
    <property type="match status" value="1"/>
</dbReference>
<dbReference type="PANTHER" id="PTHR35010:SF4">
    <property type="entry name" value="BLL5781 PROTEIN"/>
    <property type="match status" value="1"/>
</dbReference>
<sequence length="269" mass="28836">MSTASAASGVGPLLRDWRVRRRRSQQDLALDAGVSARHLSFVETGRSRPSADMVLHLAEQLEVPLRDRNALLLAAGHAPAYAEHDLDAPELAGVRDTMERLLRAHEPAPALVVDRHWELVAGNRTVGLLIEGVDPDLLAPPLNVLRITLHPDGLASRIENLAELRPHLLDRLRAQAVFTGDPALAALHDELEGYPGPDRAHEPPAGPEIAVSLTLRDPDGARLRFISTLATSGIAAEVTASELAIETFFPADAETAARLTAYAASLPPG</sequence>
<dbReference type="SMART" id="SM00530">
    <property type="entry name" value="HTH_XRE"/>
    <property type="match status" value="1"/>
</dbReference>
<dbReference type="EMBL" id="CP088295">
    <property type="protein sequence ID" value="UUY02771.1"/>
    <property type="molecule type" value="Genomic_DNA"/>
</dbReference>
<reference evidence="3" key="1">
    <citation type="submission" date="2021-11" db="EMBL/GenBank/DDBJ databases">
        <title>Cultivation dependent microbiological survey of springs from the worlds oldest radium mine currently devoted to the extraction of radon-saturated water.</title>
        <authorList>
            <person name="Kapinusova G."/>
            <person name="Smrhova T."/>
            <person name="Strejcek M."/>
            <person name="Suman J."/>
            <person name="Jani K."/>
            <person name="Pajer P."/>
            <person name="Uhlik O."/>
        </authorList>
    </citation>
    <scope>NUCLEOTIDE SEQUENCE [LARGE SCALE GENOMIC DNA]</scope>
    <source>
        <strain evidence="3">J379</strain>
    </source>
</reference>
<dbReference type="InterPro" id="IPR010982">
    <property type="entry name" value="Lambda_DNA-bd_dom_sf"/>
</dbReference>
<evidence type="ECO:0000313" key="3">
    <source>
        <dbReference type="Proteomes" id="UP001058860"/>
    </source>
</evidence>
<dbReference type="Pfam" id="PF01381">
    <property type="entry name" value="HTH_3"/>
    <property type="match status" value="1"/>
</dbReference>
<evidence type="ECO:0000313" key="2">
    <source>
        <dbReference type="EMBL" id="UUY02771.1"/>
    </source>
</evidence>
<dbReference type="InterPro" id="IPR041413">
    <property type="entry name" value="MLTR_LBD"/>
</dbReference>
<dbReference type="Proteomes" id="UP001058860">
    <property type="component" value="Chromosome"/>
</dbReference>
<dbReference type="CDD" id="cd00093">
    <property type="entry name" value="HTH_XRE"/>
    <property type="match status" value="1"/>
</dbReference>
<proteinExistence type="predicted"/>